<evidence type="ECO:0000256" key="2">
    <source>
        <dbReference type="ARBA" id="ARBA00022723"/>
    </source>
</evidence>
<dbReference type="GO" id="GO:0051537">
    <property type="term" value="F:2 iron, 2 sulfur cluster binding"/>
    <property type="evidence" value="ECO:0007669"/>
    <property type="project" value="UniProtKB-KW"/>
</dbReference>
<keyword evidence="3" id="KW-0408">Iron</keyword>
<evidence type="ECO:0000256" key="4">
    <source>
        <dbReference type="ARBA" id="ARBA00023014"/>
    </source>
</evidence>
<evidence type="ECO:0000313" key="6">
    <source>
        <dbReference type="EMBL" id="SDN98374.1"/>
    </source>
</evidence>
<dbReference type="Gene3D" id="2.102.10.10">
    <property type="entry name" value="Rieske [2Fe-2S] iron-sulphur domain"/>
    <property type="match status" value="1"/>
</dbReference>
<dbReference type="InterPro" id="IPR017941">
    <property type="entry name" value="Rieske_2Fe-2S"/>
</dbReference>
<name>A0A1H0FUV5_9FIRM</name>
<keyword evidence="7" id="KW-1185">Reference proteome</keyword>
<evidence type="ECO:0000256" key="3">
    <source>
        <dbReference type="ARBA" id="ARBA00023004"/>
    </source>
</evidence>
<sequence length="479" mass="53589">MGSIWTMDFDIEPHEPLQEDISVDVAVIGAGMAGILTAVRLQERGLKVAVLEANRIAGGVTQGTTAKITSQHYAQYNKMIETLGFEKAQQYASANEKAIEEYREWVGTRQIDCNFENRPAYAYSKDDMTTLLQEAEAAKRLNIDAQFTAVTELPFPVVGAVKFNNQAQFNPLKFIKQIIGGLKIYEHTMVRSVEGHEVITDRAKVHAEKIVVATHYPFINVPGYYFLRQHQERSYVLALKNVPSIEGMYIEALGKGYSLRSYGEYMLLGGAGHRTGENSAGGCYNRLRKAAKELFYNCEEVCCWSAQDCITTDGIPFIGNYSMSTPDLYVATGFKKWGMSSSMVASMILSDLITGKENPYAEVFYPQRMNLELSAKGYAEETRQAVKGLTRRLFKVPEAVLKDIERGHGGVIEHEGEKLGVYKDDDGKIFTVSVKCPHLSCELEWNPDEKSWDCPCHGSRFDFHGNLIDNPAMEGLEQV</sequence>
<dbReference type="EMBL" id="FNID01000044">
    <property type="protein sequence ID" value="SDN98374.1"/>
    <property type="molecule type" value="Genomic_DNA"/>
</dbReference>
<dbReference type="InterPro" id="IPR036922">
    <property type="entry name" value="Rieske_2Fe-2S_sf"/>
</dbReference>
<dbReference type="PANTHER" id="PTHR13847">
    <property type="entry name" value="SARCOSINE DEHYDROGENASE-RELATED"/>
    <property type="match status" value="1"/>
</dbReference>
<feature type="domain" description="Rieske" evidence="5">
    <location>
        <begin position="396"/>
        <end position="479"/>
    </location>
</feature>
<dbReference type="Pfam" id="PF00355">
    <property type="entry name" value="Rieske"/>
    <property type="match status" value="1"/>
</dbReference>
<proteinExistence type="predicted"/>
<dbReference type="Proteomes" id="UP000199182">
    <property type="component" value="Unassembled WGS sequence"/>
</dbReference>
<evidence type="ECO:0000259" key="5">
    <source>
        <dbReference type="PROSITE" id="PS51296"/>
    </source>
</evidence>
<dbReference type="GO" id="GO:0016705">
    <property type="term" value="F:oxidoreductase activity, acting on paired donors, with incorporation or reduction of molecular oxygen"/>
    <property type="evidence" value="ECO:0007669"/>
    <property type="project" value="UniProtKB-ARBA"/>
</dbReference>
<accession>A0A1H0FUV5</accession>
<dbReference type="Pfam" id="PF01266">
    <property type="entry name" value="DAO"/>
    <property type="match status" value="1"/>
</dbReference>
<evidence type="ECO:0000256" key="1">
    <source>
        <dbReference type="ARBA" id="ARBA00022714"/>
    </source>
</evidence>
<dbReference type="OrthoDB" id="9767869at2"/>
<keyword evidence="4" id="KW-0411">Iron-sulfur</keyword>
<dbReference type="AlphaFoldDB" id="A0A1H0FUV5"/>
<dbReference type="GO" id="GO:0005737">
    <property type="term" value="C:cytoplasm"/>
    <property type="evidence" value="ECO:0007669"/>
    <property type="project" value="TreeGrafter"/>
</dbReference>
<dbReference type="GO" id="GO:0046872">
    <property type="term" value="F:metal ion binding"/>
    <property type="evidence" value="ECO:0007669"/>
    <property type="project" value="UniProtKB-KW"/>
</dbReference>
<dbReference type="RefSeq" id="WP_092643040.1">
    <property type="nucleotide sequence ID" value="NZ_FNID01000044.1"/>
</dbReference>
<dbReference type="PANTHER" id="PTHR13847:SF274">
    <property type="entry name" value="RIESKE 2FE-2S IRON-SULFUR PROTEIN YHFW-RELATED"/>
    <property type="match status" value="1"/>
</dbReference>
<dbReference type="GO" id="GO:0004497">
    <property type="term" value="F:monooxygenase activity"/>
    <property type="evidence" value="ECO:0007669"/>
    <property type="project" value="UniProtKB-ARBA"/>
</dbReference>
<evidence type="ECO:0000313" key="7">
    <source>
        <dbReference type="Proteomes" id="UP000199182"/>
    </source>
</evidence>
<dbReference type="InterPro" id="IPR036188">
    <property type="entry name" value="FAD/NAD-bd_sf"/>
</dbReference>
<dbReference type="PRINTS" id="PR00420">
    <property type="entry name" value="RNGMNOXGNASE"/>
</dbReference>
<dbReference type="SUPFAM" id="SSF50022">
    <property type="entry name" value="ISP domain"/>
    <property type="match status" value="1"/>
</dbReference>
<dbReference type="STRING" id="258515.SAMN05192585_1443"/>
<keyword evidence="1" id="KW-0001">2Fe-2S</keyword>
<gene>
    <name evidence="6" type="ORF">SAMN05192585_1443</name>
</gene>
<organism evidence="6 7">
    <name type="scientific">Acetanaerobacterium elongatum</name>
    <dbReference type="NCBI Taxonomy" id="258515"/>
    <lineage>
        <taxon>Bacteria</taxon>
        <taxon>Bacillati</taxon>
        <taxon>Bacillota</taxon>
        <taxon>Clostridia</taxon>
        <taxon>Eubacteriales</taxon>
        <taxon>Oscillospiraceae</taxon>
        <taxon>Acetanaerobacterium</taxon>
    </lineage>
</organism>
<protein>
    <submittedName>
        <fullName evidence="6">Glycine/D-amino acid oxidase</fullName>
    </submittedName>
</protein>
<dbReference type="Gene3D" id="3.30.9.10">
    <property type="entry name" value="D-Amino Acid Oxidase, subunit A, domain 2"/>
    <property type="match status" value="1"/>
</dbReference>
<reference evidence="6 7" key="1">
    <citation type="submission" date="2016-10" db="EMBL/GenBank/DDBJ databases">
        <authorList>
            <person name="de Groot N.N."/>
        </authorList>
    </citation>
    <scope>NUCLEOTIDE SEQUENCE [LARGE SCALE GENOMIC DNA]</scope>
    <source>
        <strain evidence="6 7">CGMCC 1.5012</strain>
    </source>
</reference>
<dbReference type="PROSITE" id="PS51296">
    <property type="entry name" value="RIESKE"/>
    <property type="match status" value="1"/>
</dbReference>
<keyword evidence="2" id="KW-0479">Metal-binding</keyword>
<dbReference type="Gene3D" id="3.50.50.60">
    <property type="entry name" value="FAD/NAD(P)-binding domain"/>
    <property type="match status" value="1"/>
</dbReference>
<dbReference type="InterPro" id="IPR006076">
    <property type="entry name" value="FAD-dep_OxRdtase"/>
</dbReference>
<dbReference type="SUPFAM" id="SSF51905">
    <property type="entry name" value="FAD/NAD(P)-binding domain"/>
    <property type="match status" value="1"/>
</dbReference>